<keyword evidence="4" id="KW-1133">Transmembrane helix</keyword>
<dbReference type="InterPro" id="IPR050541">
    <property type="entry name" value="LRR_TM_domain-containing"/>
</dbReference>
<keyword evidence="7" id="KW-1185">Reference proteome</keyword>
<dbReference type="FunFam" id="3.80.10.10:FF:001164">
    <property type="entry name" value="GH01279p"/>
    <property type="match status" value="1"/>
</dbReference>
<dbReference type="SUPFAM" id="SSF52058">
    <property type="entry name" value="L domain-like"/>
    <property type="match status" value="1"/>
</dbReference>
<dbReference type="InterPro" id="IPR001611">
    <property type="entry name" value="Leu-rich_rpt"/>
</dbReference>
<keyword evidence="3" id="KW-0677">Repeat</keyword>
<protein>
    <recommendedName>
        <fullName evidence="8">LRRCT domain-containing protein</fullName>
    </recommendedName>
</protein>
<feature type="signal peptide" evidence="5">
    <location>
        <begin position="1"/>
        <end position="23"/>
    </location>
</feature>
<dbReference type="Pfam" id="PF00560">
    <property type="entry name" value="LRR_1"/>
    <property type="match status" value="2"/>
</dbReference>
<dbReference type="AlphaFoldDB" id="A0AAN9XYM4"/>
<keyword evidence="1" id="KW-0433">Leucine-rich repeat</keyword>
<feature type="chain" id="PRO_5043018082" description="LRRCT domain-containing protein" evidence="5">
    <location>
        <begin position="24"/>
        <end position="440"/>
    </location>
</feature>
<dbReference type="PANTHER" id="PTHR24369">
    <property type="entry name" value="ANTIGEN BSP, PUTATIVE-RELATED"/>
    <property type="match status" value="1"/>
</dbReference>
<evidence type="ECO:0000256" key="5">
    <source>
        <dbReference type="SAM" id="SignalP"/>
    </source>
</evidence>
<evidence type="ECO:0000256" key="1">
    <source>
        <dbReference type="ARBA" id="ARBA00022614"/>
    </source>
</evidence>
<dbReference type="InterPro" id="IPR032675">
    <property type="entry name" value="LRR_dom_sf"/>
</dbReference>
<organism evidence="6 7">
    <name type="scientific">Parthenolecanium corni</name>
    <dbReference type="NCBI Taxonomy" id="536013"/>
    <lineage>
        <taxon>Eukaryota</taxon>
        <taxon>Metazoa</taxon>
        <taxon>Ecdysozoa</taxon>
        <taxon>Arthropoda</taxon>
        <taxon>Hexapoda</taxon>
        <taxon>Insecta</taxon>
        <taxon>Pterygota</taxon>
        <taxon>Neoptera</taxon>
        <taxon>Paraneoptera</taxon>
        <taxon>Hemiptera</taxon>
        <taxon>Sternorrhyncha</taxon>
        <taxon>Coccoidea</taxon>
        <taxon>Coccidae</taxon>
        <taxon>Parthenolecanium</taxon>
    </lineage>
</organism>
<evidence type="ECO:0000313" key="6">
    <source>
        <dbReference type="EMBL" id="KAK7573418.1"/>
    </source>
</evidence>
<proteinExistence type="predicted"/>
<accession>A0AAN9XYM4</accession>
<sequence length="440" mass="48237">MEQNIIIITFVAVTTVGITAVAGVSKESYESVPCPEACSCPDIPPALGLVCNGQNLTSIPAVNASAHFVDFSGNPLKVLTNQTLIPVHKARNNLEILVLKACAIYSIEHNAFNKLENLRVIDLSSNGITTLVSDVFTQLSHLSEINLSENNITAISGHWFAENTPLRVLNLTANPIEYLDAGSFTHLTALEELRLDQSQLHHIDPKAFDGLFRLHTLNLSCNHLTTLPPDSITWLRELNTLELSANPWQCDCDLQAVTLVLLMRGFQSLAGNLTCTITEGTISKWIDVNTTHPDCESQIKVHARQTTLIGNSARQREKIALLQAMRNRPSEPSALISSHMVASIDSPVFIISKWCAVIVLLGVASYAGIYIISKMCVYATTKAAAAATHARTSNNRKKSVVRYDESSDCERALVDETDKFRDHFYLVDEASSDISISIDV</sequence>
<dbReference type="Gene3D" id="3.80.10.10">
    <property type="entry name" value="Ribonuclease Inhibitor"/>
    <property type="match status" value="1"/>
</dbReference>
<name>A0AAN9XYM4_9HEMI</name>
<keyword evidence="2 5" id="KW-0732">Signal</keyword>
<feature type="transmembrane region" description="Helical" evidence="4">
    <location>
        <begin position="348"/>
        <end position="372"/>
    </location>
</feature>
<evidence type="ECO:0008006" key="8">
    <source>
        <dbReference type="Google" id="ProtNLM"/>
    </source>
</evidence>
<dbReference type="SMART" id="SM00369">
    <property type="entry name" value="LRR_TYP"/>
    <property type="match status" value="5"/>
</dbReference>
<dbReference type="PROSITE" id="PS51450">
    <property type="entry name" value="LRR"/>
    <property type="match status" value="2"/>
</dbReference>
<gene>
    <name evidence="6" type="ORF">V9T40_010609</name>
</gene>
<dbReference type="GO" id="GO:0005886">
    <property type="term" value="C:plasma membrane"/>
    <property type="evidence" value="ECO:0007669"/>
    <property type="project" value="TreeGrafter"/>
</dbReference>
<keyword evidence="4" id="KW-0812">Transmembrane</keyword>
<evidence type="ECO:0000256" key="2">
    <source>
        <dbReference type="ARBA" id="ARBA00022729"/>
    </source>
</evidence>
<dbReference type="PANTHER" id="PTHR24369:SF210">
    <property type="entry name" value="CHAOPTIN-RELATED"/>
    <property type="match status" value="1"/>
</dbReference>
<dbReference type="Proteomes" id="UP001367676">
    <property type="component" value="Unassembled WGS sequence"/>
</dbReference>
<comment type="caution">
    <text evidence="6">The sequence shown here is derived from an EMBL/GenBank/DDBJ whole genome shotgun (WGS) entry which is preliminary data.</text>
</comment>
<evidence type="ECO:0000256" key="4">
    <source>
        <dbReference type="SAM" id="Phobius"/>
    </source>
</evidence>
<evidence type="ECO:0000256" key="3">
    <source>
        <dbReference type="ARBA" id="ARBA00022737"/>
    </source>
</evidence>
<reference evidence="6 7" key="1">
    <citation type="submission" date="2024-03" db="EMBL/GenBank/DDBJ databases">
        <title>Adaptation during the transition from Ophiocordyceps entomopathogen to insect associate is accompanied by gene loss and intensified selection.</title>
        <authorList>
            <person name="Ward C.M."/>
            <person name="Onetto C.A."/>
            <person name="Borneman A.R."/>
        </authorList>
    </citation>
    <scope>NUCLEOTIDE SEQUENCE [LARGE SCALE GENOMIC DNA]</scope>
    <source>
        <strain evidence="6">AWRI1</strain>
        <tissue evidence="6">Single Adult Female</tissue>
    </source>
</reference>
<dbReference type="EMBL" id="JBBCAQ010000037">
    <property type="protein sequence ID" value="KAK7573418.1"/>
    <property type="molecule type" value="Genomic_DNA"/>
</dbReference>
<dbReference type="InterPro" id="IPR003591">
    <property type="entry name" value="Leu-rich_rpt_typical-subtyp"/>
</dbReference>
<dbReference type="Pfam" id="PF13855">
    <property type="entry name" value="LRR_8"/>
    <property type="match status" value="1"/>
</dbReference>
<evidence type="ECO:0000313" key="7">
    <source>
        <dbReference type="Proteomes" id="UP001367676"/>
    </source>
</evidence>
<keyword evidence="4" id="KW-0472">Membrane</keyword>